<dbReference type="Gramene" id="EOY08716">
    <property type="protein sequence ID" value="EOY08716"/>
    <property type="gene ID" value="TCM_023800"/>
</dbReference>
<feature type="transmembrane region" description="Helical" evidence="6">
    <location>
        <begin position="307"/>
        <end position="325"/>
    </location>
</feature>
<accession>A0A061EVA0</accession>
<protein>
    <submittedName>
        <fullName evidence="8">Peroxisomal membrane 22 kDa family protein isoform 1</fullName>
    </submittedName>
</protein>
<comment type="similarity">
    <text evidence="2 6">Belongs to the peroxisomal membrane protein PXMP2/4 family.</text>
</comment>
<reference evidence="8 9" key="1">
    <citation type="journal article" date="2013" name="Genome Biol.">
        <title>The genome sequence of the most widely cultivated cacao type and its use to identify candidate genes regulating pod color.</title>
        <authorList>
            <person name="Motamayor J.C."/>
            <person name="Mockaitis K."/>
            <person name="Schmutz J."/>
            <person name="Haiminen N."/>
            <person name="Iii D.L."/>
            <person name="Cornejo O."/>
            <person name="Findley S.D."/>
            <person name="Zheng P."/>
            <person name="Utro F."/>
            <person name="Royaert S."/>
            <person name="Saski C."/>
            <person name="Jenkins J."/>
            <person name="Podicheti R."/>
            <person name="Zhao M."/>
            <person name="Scheffler B.E."/>
            <person name="Stack J.C."/>
            <person name="Feltus F.A."/>
            <person name="Mustiga G.M."/>
            <person name="Amores F."/>
            <person name="Phillips W."/>
            <person name="Marelli J.P."/>
            <person name="May G.D."/>
            <person name="Shapiro H."/>
            <person name="Ma J."/>
            <person name="Bustamante C.D."/>
            <person name="Schnell R.J."/>
            <person name="Main D."/>
            <person name="Gilbert D."/>
            <person name="Parida L."/>
            <person name="Kuhn D.N."/>
        </authorList>
    </citation>
    <scope>NUCLEOTIDE SEQUENCE [LARGE SCALE GENOMIC DNA]</scope>
    <source>
        <strain evidence="9">cv. Matina 1-6</strain>
    </source>
</reference>
<evidence type="ECO:0000256" key="1">
    <source>
        <dbReference type="ARBA" id="ARBA00004141"/>
    </source>
</evidence>
<keyword evidence="5 6" id="KW-0472">Membrane</keyword>
<organism evidence="8 9">
    <name type="scientific">Theobroma cacao</name>
    <name type="common">Cacao</name>
    <name type="synonym">Cocoa</name>
    <dbReference type="NCBI Taxonomy" id="3641"/>
    <lineage>
        <taxon>Eukaryota</taxon>
        <taxon>Viridiplantae</taxon>
        <taxon>Streptophyta</taxon>
        <taxon>Embryophyta</taxon>
        <taxon>Tracheophyta</taxon>
        <taxon>Spermatophyta</taxon>
        <taxon>Magnoliopsida</taxon>
        <taxon>eudicotyledons</taxon>
        <taxon>Gunneridae</taxon>
        <taxon>Pentapetalae</taxon>
        <taxon>rosids</taxon>
        <taxon>malvids</taxon>
        <taxon>Malvales</taxon>
        <taxon>Malvaceae</taxon>
        <taxon>Byttnerioideae</taxon>
        <taxon>Theobroma</taxon>
    </lineage>
</organism>
<sequence>MPRVFHFAKPILPKLSKTVTITTAIDIKAEQHSSSFSSRLRIATMVPNSVALTRTFPRLYSIMSFSSKNLCLSARQTRFLVRGFKSRSYSFFLSSTHGFKEFGSRKTGAGQLGFDCFRVSAVSDGGSRGIGGFGGSGDENSGGKGEGADGNGGRNDWSLLSWYLALLAKYPVFTKAVTSALLTFIGDLICQLAIDHVPSLDVKRTFLFTLLGLVLVGPTLHFWYLCLSNLVKLPGASGAFLRLLLDQFLFSPIFIGVFLSTLVTLEGRPSQVVPKLQQVEWFSAVLANWQLWIPFQFLNFRFVPQQFQVLAANFIALVWNVILSFKAHKEILTK</sequence>
<evidence type="ECO:0000256" key="4">
    <source>
        <dbReference type="ARBA" id="ARBA00022989"/>
    </source>
</evidence>
<evidence type="ECO:0000256" key="2">
    <source>
        <dbReference type="ARBA" id="ARBA00006824"/>
    </source>
</evidence>
<name>A0A061EVA0_THECC</name>
<feature type="region of interest" description="Disordered" evidence="7">
    <location>
        <begin position="131"/>
        <end position="150"/>
    </location>
</feature>
<dbReference type="PANTHER" id="PTHR11266:SF80">
    <property type="entry name" value="PEROXISOMAL MEMBRANE PROTEIN 2"/>
    <property type="match status" value="1"/>
</dbReference>
<evidence type="ECO:0000256" key="6">
    <source>
        <dbReference type="RuleBase" id="RU363053"/>
    </source>
</evidence>
<proteinExistence type="inferred from homology"/>
<evidence type="ECO:0000256" key="7">
    <source>
        <dbReference type="SAM" id="MobiDB-lite"/>
    </source>
</evidence>
<dbReference type="GO" id="GO:0016020">
    <property type="term" value="C:membrane"/>
    <property type="evidence" value="ECO:0007669"/>
    <property type="project" value="UniProtKB-SubCell"/>
</dbReference>
<comment type="subcellular location">
    <subcellularLocation>
        <location evidence="1">Membrane</location>
        <topology evidence="1">Multi-pass membrane protein</topology>
    </subcellularLocation>
</comment>
<keyword evidence="4 6" id="KW-1133">Transmembrane helix</keyword>
<keyword evidence="3 6" id="KW-0812">Transmembrane</keyword>
<dbReference type="InterPro" id="IPR007248">
    <property type="entry name" value="Mpv17_PMP22"/>
</dbReference>
<dbReference type="Pfam" id="PF04117">
    <property type="entry name" value="Mpv17_PMP22"/>
    <property type="match status" value="1"/>
</dbReference>
<dbReference type="HOGENOM" id="CLU_049109_2_0_1"/>
<keyword evidence="9" id="KW-1185">Reference proteome</keyword>
<dbReference type="AlphaFoldDB" id="A0A061EVA0"/>
<evidence type="ECO:0000313" key="8">
    <source>
        <dbReference type="EMBL" id="EOY08716.1"/>
    </source>
</evidence>
<feature type="transmembrane region" description="Helical" evidence="6">
    <location>
        <begin position="206"/>
        <end position="227"/>
    </location>
</feature>
<dbReference type="PANTHER" id="PTHR11266">
    <property type="entry name" value="PEROXISOMAL MEMBRANE PROTEIN 2, PXMP2 MPV17"/>
    <property type="match status" value="1"/>
</dbReference>
<evidence type="ECO:0000256" key="3">
    <source>
        <dbReference type="ARBA" id="ARBA00022692"/>
    </source>
</evidence>
<evidence type="ECO:0000313" key="9">
    <source>
        <dbReference type="Proteomes" id="UP000026915"/>
    </source>
</evidence>
<dbReference type="Proteomes" id="UP000026915">
    <property type="component" value="Chromosome 5"/>
</dbReference>
<dbReference type="EMBL" id="CM001883">
    <property type="protein sequence ID" value="EOY08716.1"/>
    <property type="molecule type" value="Genomic_DNA"/>
</dbReference>
<evidence type="ECO:0000256" key="5">
    <source>
        <dbReference type="ARBA" id="ARBA00023136"/>
    </source>
</evidence>
<feature type="transmembrane region" description="Helical" evidence="6">
    <location>
        <begin position="239"/>
        <end position="265"/>
    </location>
</feature>
<gene>
    <name evidence="8" type="ORF">TCM_023800</name>
</gene>